<feature type="domain" description="C2H2-type" evidence="3">
    <location>
        <begin position="68"/>
        <end position="97"/>
    </location>
</feature>
<dbReference type="SUPFAM" id="SSF57667">
    <property type="entry name" value="beta-beta-alpha zinc fingers"/>
    <property type="match status" value="3"/>
</dbReference>
<proteinExistence type="predicted"/>
<dbReference type="EMBL" id="QPKB01000002">
    <property type="protein sequence ID" value="RWR75300.1"/>
    <property type="molecule type" value="Genomic_DNA"/>
</dbReference>
<dbReference type="SMART" id="SM00355">
    <property type="entry name" value="ZnF_C2H2"/>
    <property type="match status" value="7"/>
</dbReference>
<dbReference type="InterPro" id="IPR013087">
    <property type="entry name" value="Znf_C2H2_type"/>
</dbReference>
<accession>A0A443N9W8</accession>
<sequence>MPVLTCNACNSGFADESLQKLHYKSEWHRYNLKRKVAGVPGVTEALFEARQSALAEERNKLSETRMLYECALCGKEYRSSKAHAQHLKSRTHIMRAQGPDPQNVAITVIKPLSSRAVNNKTSTSKVPREVDDDESEDSGDEWEEVNSDDDDLVGDTMESMKDLNVTEPTSDSSLGPNDDIDDEELDTSCCFICDKKHLTIENCMVHMHKRHGFFIPDIEYLKDPKGLLTYVGLKVKRDFLCLYCNDRCQPFLSLEAVRKHMIAKSHCKLRYGDGGDDEEGELEDFYDYSSSYMDSDGKQLVAVDDTNHTVELGSGSELVITRKVDRRTSLRILGSREYLRYYRQKPRPSRDRDIALVISLASRYRSMGLVTVQSKEHIVRMKILKEMNRSGVEAMRSKIGMRSNVIRNLPKNDEKVAGVPRVKEALFEARQSALAKERNKMSETRMLYKCVLCGKNYRCYKAHAQHLKSRTHIKRALGPDAQNVVVTIVKPLARRALNGKTSTSKVTREVDDEWVLEDNSDDDDLVGDAMESMKDLNVTEPASDSGLGTNDCFDEKELDTSCCFICDKKHQTIENCMVHMHKRHGFFIPDIEYLNDPKGLLTYLALKVLVKRDFLCLHCNDRCQPFLSLEAVRKHMIAKGHCKLRYGDLYYGDLADDEEGELEDFYDYSSSYMDSDGKQLLTLEDTNRTIELGIGSELVITTKTDCGISIKTLGSREFLRYYRQKPRPSRDRNIALIISLVSRYRRMGLITIQSKEHNVRLKVLKGMNRCGVEAMRSKIGMKSNIIRNLPKNVPY</sequence>
<dbReference type="InterPro" id="IPR040025">
    <property type="entry name" value="Znf622/Rei1/Reh1"/>
</dbReference>
<keyword evidence="5" id="KW-1185">Reference proteome</keyword>
<dbReference type="PROSITE" id="PS00028">
    <property type="entry name" value="ZINC_FINGER_C2H2_1"/>
    <property type="match status" value="3"/>
</dbReference>
<dbReference type="Proteomes" id="UP000283530">
    <property type="component" value="Unassembled WGS sequence"/>
</dbReference>
<comment type="caution">
    <text evidence="4">The sequence shown here is derived from an EMBL/GenBank/DDBJ whole genome shotgun (WGS) entry which is preliminary data.</text>
</comment>
<gene>
    <name evidence="4" type="ORF">CKAN_00367600</name>
</gene>
<name>A0A443N9W8_9MAGN</name>
<reference evidence="4 5" key="1">
    <citation type="journal article" date="2019" name="Nat. Plants">
        <title>Stout camphor tree genome fills gaps in understanding of flowering plant genome evolution.</title>
        <authorList>
            <person name="Chaw S.M."/>
            <person name="Liu Y.C."/>
            <person name="Wu Y.W."/>
            <person name="Wang H.Y."/>
            <person name="Lin C.I."/>
            <person name="Wu C.S."/>
            <person name="Ke H.M."/>
            <person name="Chang L.Y."/>
            <person name="Hsu C.Y."/>
            <person name="Yang H.T."/>
            <person name="Sudianto E."/>
            <person name="Hsu M.H."/>
            <person name="Wu K.P."/>
            <person name="Wang L.N."/>
            <person name="Leebens-Mack J.H."/>
            <person name="Tsai I.J."/>
        </authorList>
    </citation>
    <scope>NUCLEOTIDE SEQUENCE [LARGE SCALE GENOMIC DNA]</scope>
    <source>
        <strain evidence="5">cv. Chaw 1501</strain>
        <tissue evidence="4">Young leaves</tissue>
    </source>
</reference>
<feature type="region of interest" description="Disordered" evidence="2">
    <location>
        <begin position="118"/>
        <end position="155"/>
    </location>
</feature>
<dbReference type="AlphaFoldDB" id="A0A443N9W8"/>
<evidence type="ECO:0000256" key="2">
    <source>
        <dbReference type="SAM" id="MobiDB-lite"/>
    </source>
</evidence>
<protein>
    <submittedName>
        <fullName evidence="4">Cytoplasmic 60S subunit biogenesis factor REI1 1</fullName>
    </submittedName>
</protein>
<keyword evidence="1" id="KW-0863">Zinc-finger</keyword>
<dbReference type="GO" id="GO:0008270">
    <property type="term" value="F:zinc ion binding"/>
    <property type="evidence" value="ECO:0007669"/>
    <property type="project" value="UniProtKB-KW"/>
</dbReference>
<evidence type="ECO:0000313" key="4">
    <source>
        <dbReference type="EMBL" id="RWR75300.1"/>
    </source>
</evidence>
<evidence type="ECO:0000259" key="3">
    <source>
        <dbReference type="PROSITE" id="PS50157"/>
    </source>
</evidence>
<dbReference type="InterPro" id="IPR041661">
    <property type="entry name" value="ZN622/Rei1/Reh1_Znf-C2H2"/>
</dbReference>
<dbReference type="Pfam" id="PF12756">
    <property type="entry name" value="zf-C2H2_2"/>
    <property type="match status" value="2"/>
</dbReference>
<dbReference type="PROSITE" id="PS50157">
    <property type="entry name" value="ZINC_FINGER_C2H2_2"/>
    <property type="match status" value="2"/>
</dbReference>
<evidence type="ECO:0000256" key="1">
    <source>
        <dbReference type="PROSITE-ProRule" id="PRU00042"/>
    </source>
</evidence>
<dbReference type="GO" id="GO:0042273">
    <property type="term" value="P:ribosomal large subunit biogenesis"/>
    <property type="evidence" value="ECO:0007669"/>
    <property type="project" value="TreeGrafter"/>
</dbReference>
<dbReference type="PANTHER" id="PTHR13182:SF8">
    <property type="entry name" value="CYTOPLASMIC 60S SUBUNIT BIOGENESIS FACTOR ZNF622"/>
    <property type="match status" value="1"/>
</dbReference>
<organism evidence="4 5">
    <name type="scientific">Cinnamomum micranthum f. kanehirae</name>
    <dbReference type="NCBI Taxonomy" id="337451"/>
    <lineage>
        <taxon>Eukaryota</taxon>
        <taxon>Viridiplantae</taxon>
        <taxon>Streptophyta</taxon>
        <taxon>Embryophyta</taxon>
        <taxon>Tracheophyta</taxon>
        <taxon>Spermatophyta</taxon>
        <taxon>Magnoliopsida</taxon>
        <taxon>Magnoliidae</taxon>
        <taxon>Laurales</taxon>
        <taxon>Lauraceae</taxon>
        <taxon>Cinnamomum</taxon>
    </lineage>
</organism>
<keyword evidence="1" id="KW-0862">Zinc</keyword>
<dbReference type="GO" id="GO:0030687">
    <property type="term" value="C:preribosome, large subunit precursor"/>
    <property type="evidence" value="ECO:0007669"/>
    <property type="project" value="TreeGrafter"/>
</dbReference>
<dbReference type="STRING" id="337451.A0A443N9W8"/>
<dbReference type="OrthoDB" id="19329at2759"/>
<dbReference type="PANTHER" id="PTHR13182">
    <property type="entry name" value="ZINC FINGER PROTEIN 622"/>
    <property type="match status" value="1"/>
</dbReference>
<keyword evidence="1" id="KW-0479">Metal-binding</keyword>
<feature type="compositionally biased region" description="Acidic residues" evidence="2">
    <location>
        <begin position="130"/>
        <end position="153"/>
    </location>
</feature>
<dbReference type="InterPro" id="IPR036236">
    <property type="entry name" value="Znf_C2H2_sf"/>
</dbReference>
<feature type="domain" description="C2H2-type" evidence="3">
    <location>
        <begin position="448"/>
        <end position="472"/>
    </location>
</feature>
<evidence type="ECO:0000313" key="5">
    <source>
        <dbReference type="Proteomes" id="UP000283530"/>
    </source>
</evidence>